<sequence length="192" mass="21709">MKFAPSLFKNDGAKNTSRPLSGSKPNQEITNDKQVIVGKISYEDVKNAITGFCNMYNQKDWAALPRLIKLAEGQFAITFPYDVEFRILCFFVNYLAYPEDLNINPEVTGWTTTSPGDYWIKSGAVSKKAMLFLPKIDTEYDFVLMTTEDNIGYKLSFASRAQKQLPALPERNYTTPKVNVNELSSIEGEDFS</sequence>
<accession>A0ABP7P651</accession>
<evidence type="ECO:0000256" key="1">
    <source>
        <dbReference type="SAM" id="MobiDB-lite"/>
    </source>
</evidence>
<gene>
    <name evidence="2" type="ORF">GCM10022210_05030</name>
</gene>
<protein>
    <submittedName>
        <fullName evidence="2">Uncharacterized protein</fullName>
    </submittedName>
</protein>
<evidence type="ECO:0000313" key="3">
    <source>
        <dbReference type="Proteomes" id="UP001500742"/>
    </source>
</evidence>
<name>A0ABP7P651_9SPHI</name>
<proteinExistence type="predicted"/>
<comment type="caution">
    <text evidence="2">The sequence shown here is derived from an EMBL/GenBank/DDBJ whole genome shotgun (WGS) entry which is preliminary data.</text>
</comment>
<reference evidence="3" key="1">
    <citation type="journal article" date="2019" name="Int. J. Syst. Evol. Microbiol.">
        <title>The Global Catalogue of Microorganisms (GCM) 10K type strain sequencing project: providing services to taxonomists for standard genome sequencing and annotation.</title>
        <authorList>
            <consortium name="The Broad Institute Genomics Platform"/>
            <consortium name="The Broad Institute Genome Sequencing Center for Infectious Disease"/>
            <person name="Wu L."/>
            <person name="Ma J."/>
        </authorList>
    </citation>
    <scope>NUCLEOTIDE SEQUENCE [LARGE SCALE GENOMIC DNA]</scope>
    <source>
        <strain evidence="3">JCM 16601</strain>
    </source>
</reference>
<dbReference type="Proteomes" id="UP001500742">
    <property type="component" value="Unassembled WGS sequence"/>
</dbReference>
<dbReference type="EMBL" id="BAAAZC010000004">
    <property type="protein sequence ID" value="GAA3960331.1"/>
    <property type="molecule type" value="Genomic_DNA"/>
</dbReference>
<feature type="compositionally biased region" description="Polar residues" evidence="1">
    <location>
        <begin position="13"/>
        <end position="27"/>
    </location>
</feature>
<evidence type="ECO:0000313" key="2">
    <source>
        <dbReference type="EMBL" id="GAA3960331.1"/>
    </source>
</evidence>
<feature type="region of interest" description="Disordered" evidence="1">
    <location>
        <begin position="1"/>
        <end position="27"/>
    </location>
</feature>
<organism evidence="2 3">
    <name type="scientific">Mucilaginibacter dorajii</name>
    <dbReference type="NCBI Taxonomy" id="692994"/>
    <lineage>
        <taxon>Bacteria</taxon>
        <taxon>Pseudomonadati</taxon>
        <taxon>Bacteroidota</taxon>
        <taxon>Sphingobacteriia</taxon>
        <taxon>Sphingobacteriales</taxon>
        <taxon>Sphingobacteriaceae</taxon>
        <taxon>Mucilaginibacter</taxon>
    </lineage>
</organism>
<keyword evidence="3" id="KW-1185">Reference proteome</keyword>